<dbReference type="InterPro" id="IPR038778">
    <property type="entry name" value="Mtln"/>
</dbReference>
<sequence length="102" mass="11779">MSFEVATVTISRTAFLICLGLTFTLGTFCGYQLKTWRLEWLKRKRDRLISLALDFGGMCKHRLYGFLFNPSIAYEFGFKQAKDENSTDIFIFELDLGKKANC</sequence>
<evidence type="ECO:0000313" key="2">
    <source>
        <dbReference type="EMBL" id="KAB7499499.1"/>
    </source>
</evidence>
<keyword evidence="1" id="KW-0812">Transmembrane</keyword>
<feature type="transmembrane region" description="Helical" evidence="1">
    <location>
        <begin position="12"/>
        <end position="33"/>
    </location>
</feature>
<evidence type="ECO:0000313" key="3">
    <source>
        <dbReference type="Proteomes" id="UP000326759"/>
    </source>
</evidence>
<protein>
    <submittedName>
        <fullName evidence="2">Uncharacterized protein</fullName>
    </submittedName>
</protein>
<gene>
    <name evidence="2" type="ORF">Anas_04337</name>
</gene>
<name>A0A5N5T0L0_9CRUS</name>
<keyword evidence="1" id="KW-0472">Membrane</keyword>
<dbReference type="Proteomes" id="UP000326759">
    <property type="component" value="Unassembled WGS sequence"/>
</dbReference>
<proteinExistence type="predicted"/>
<dbReference type="AlphaFoldDB" id="A0A5N5T0L0"/>
<accession>A0A5N5T0L0</accession>
<dbReference type="Pfam" id="PF22002">
    <property type="entry name" value="MTLN"/>
    <property type="match status" value="1"/>
</dbReference>
<dbReference type="EMBL" id="SEYY01018096">
    <property type="protein sequence ID" value="KAB7499499.1"/>
    <property type="molecule type" value="Genomic_DNA"/>
</dbReference>
<comment type="caution">
    <text evidence="2">The sequence shown here is derived from an EMBL/GenBank/DDBJ whole genome shotgun (WGS) entry which is preliminary data.</text>
</comment>
<reference evidence="2 3" key="1">
    <citation type="journal article" date="2019" name="PLoS Biol.">
        <title>Sex chromosomes control vertical transmission of feminizing Wolbachia symbionts in an isopod.</title>
        <authorList>
            <person name="Becking T."/>
            <person name="Chebbi M.A."/>
            <person name="Giraud I."/>
            <person name="Moumen B."/>
            <person name="Laverre T."/>
            <person name="Caubet Y."/>
            <person name="Peccoud J."/>
            <person name="Gilbert C."/>
            <person name="Cordaux R."/>
        </authorList>
    </citation>
    <scope>NUCLEOTIDE SEQUENCE [LARGE SCALE GENOMIC DNA]</scope>
    <source>
        <strain evidence="2">ANa2</strain>
        <tissue evidence="2">Whole body excluding digestive tract and cuticle</tissue>
    </source>
</reference>
<organism evidence="2 3">
    <name type="scientific">Armadillidium nasatum</name>
    <dbReference type="NCBI Taxonomy" id="96803"/>
    <lineage>
        <taxon>Eukaryota</taxon>
        <taxon>Metazoa</taxon>
        <taxon>Ecdysozoa</taxon>
        <taxon>Arthropoda</taxon>
        <taxon>Crustacea</taxon>
        <taxon>Multicrustacea</taxon>
        <taxon>Malacostraca</taxon>
        <taxon>Eumalacostraca</taxon>
        <taxon>Peracarida</taxon>
        <taxon>Isopoda</taxon>
        <taxon>Oniscidea</taxon>
        <taxon>Crinocheta</taxon>
        <taxon>Armadillidiidae</taxon>
        <taxon>Armadillidium</taxon>
    </lineage>
</organism>
<keyword evidence="1" id="KW-1133">Transmembrane helix</keyword>
<evidence type="ECO:0000256" key="1">
    <source>
        <dbReference type="SAM" id="Phobius"/>
    </source>
</evidence>
<keyword evidence="3" id="KW-1185">Reference proteome</keyword>